<evidence type="ECO:0000256" key="2">
    <source>
        <dbReference type="ARBA" id="ARBA00022679"/>
    </source>
</evidence>
<name>A0A6J4K937_9ACTN</name>
<dbReference type="Gene3D" id="3.40.1190.20">
    <property type="match status" value="1"/>
</dbReference>
<feature type="domain" description="Carbohydrate kinase PfkB" evidence="7">
    <location>
        <begin position="27"/>
        <end position="294"/>
    </location>
</feature>
<dbReference type="InterPro" id="IPR029056">
    <property type="entry name" value="Ribokinase-like"/>
</dbReference>
<evidence type="ECO:0000259" key="7">
    <source>
        <dbReference type="Pfam" id="PF00294"/>
    </source>
</evidence>
<evidence type="ECO:0000256" key="1">
    <source>
        <dbReference type="ARBA" id="ARBA00010688"/>
    </source>
</evidence>
<keyword evidence="4" id="KW-0418">Kinase</keyword>
<keyword evidence="3" id="KW-0547">Nucleotide-binding</keyword>
<accession>A0A6J4K937</accession>
<dbReference type="Pfam" id="PF00294">
    <property type="entry name" value="PfkB"/>
    <property type="match status" value="1"/>
</dbReference>
<sequence>MQARVRLVITVAALSPSLDLTYLLDSYALGRMHRTPGPVAVAGGKALNMARAARAMGAEVTVVVLLGGLTGERVGRIARAEGLEPVVVDAGAETRTCISVAAADTGELTEIYEDSPAVPAPVLARVEEVLAECLASRPGWLSISGRGPSGSVDAVAALARLGSRCGARVAVDTHSESLPGALAARPTLVKINRAEAAEVLGVPEAGDLATMAAELHARSGAAVVLTDSTAGAVAADPDGLWAVGPSRRRGRYAVGSGDSFLGGLLAGLDRGRGLAEAVRDGTGCAVANALVPGQGHFEVEVARAVAAEVTVRRLG</sequence>
<keyword evidence="5" id="KW-0067">ATP-binding</keyword>
<keyword evidence="2 6" id="KW-0808">Transferase</keyword>
<dbReference type="GO" id="GO:0005524">
    <property type="term" value="F:ATP binding"/>
    <property type="evidence" value="ECO:0007669"/>
    <property type="project" value="UniProtKB-KW"/>
</dbReference>
<dbReference type="InterPro" id="IPR011611">
    <property type="entry name" value="PfkB_dom"/>
</dbReference>
<dbReference type="GO" id="GO:0008443">
    <property type="term" value="F:phosphofructokinase activity"/>
    <property type="evidence" value="ECO:0007669"/>
    <property type="project" value="TreeGrafter"/>
</dbReference>
<evidence type="ECO:0000256" key="5">
    <source>
        <dbReference type="ARBA" id="ARBA00022840"/>
    </source>
</evidence>
<evidence type="ECO:0000256" key="4">
    <source>
        <dbReference type="ARBA" id="ARBA00022777"/>
    </source>
</evidence>
<dbReference type="PIRSF" id="PIRSF000535">
    <property type="entry name" value="1PFK/6PFK/LacC"/>
    <property type="match status" value="1"/>
</dbReference>
<dbReference type="InterPro" id="IPR017583">
    <property type="entry name" value="Tagatose/fructose_Pkinase"/>
</dbReference>
<proteinExistence type="inferred from homology"/>
<dbReference type="EMBL" id="CADCTT010000125">
    <property type="protein sequence ID" value="CAA9299301.1"/>
    <property type="molecule type" value="Genomic_DNA"/>
</dbReference>
<dbReference type="GO" id="GO:0005829">
    <property type="term" value="C:cytosol"/>
    <property type="evidence" value="ECO:0007669"/>
    <property type="project" value="TreeGrafter"/>
</dbReference>
<comment type="similarity">
    <text evidence="1">Belongs to the carbohydrate kinase PfkB family.</text>
</comment>
<reference evidence="8" key="1">
    <citation type="submission" date="2020-02" db="EMBL/GenBank/DDBJ databases">
        <authorList>
            <person name="Meier V. D."/>
        </authorList>
    </citation>
    <scope>NUCLEOTIDE SEQUENCE</scope>
    <source>
        <strain evidence="8">AVDCRST_MAG61</strain>
    </source>
</reference>
<dbReference type="AlphaFoldDB" id="A0A6J4K937"/>
<dbReference type="PANTHER" id="PTHR46566:SF5">
    <property type="entry name" value="1-PHOSPHOFRUCTOKINASE"/>
    <property type="match status" value="1"/>
</dbReference>
<protein>
    <recommendedName>
        <fullName evidence="7">Carbohydrate kinase PfkB domain-containing protein</fullName>
    </recommendedName>
</protein>
<organism evidence="8">
    <name type="scientific">uncultured Friedmanniella sp</name>
    <dbReference type="NCBI Taxonomy" id="335381"/>
    <lineage>
        <taxon>Bacteria</taxon>
        <taxon>Bacillati</taxon>
        <taxon>Actinomycetota</taxon>
        <taxon>Actinomycetes</taxon>
        <taxon>Propionibacteriales</taxon>
        <taxon>Nocardioidaceae</taxon>
        <taxon>Friedmanniella</taxon>
        <taxon>environmental samples</taxon>
    </lineage>
</organism>
<evidence type="ECO:0000313" key="8">
    <source>
        <dbReference type="EMBL" id="CAA9299301.1"/>
    </source>
</evidence>
<evidence type="ECO:0000256" key="6">
    <source>
        <dbReference type="PIRNR" id="PIRNR000535"/>
    </source>
</evidence>
<dbReference type="SUPFAM" id="SSF53613">
    <property type="entry name" value="Ribokinase-like"/>
    <property type="match status" value="1"/>
</dbReference>
<dbReference type="PANTHER" id="PTHR46566">
    <property type="entry name" value="1-PHOSPHOFRUCTOKINASE-RELATED"/>
    <property type="match status" value="1"/>
</dbReference>
<evidence type="ECO:0000256" key="3">
    <source>
        <dbReference type="ARBA" id="ARBA00022741"/>
    </source>
</evidence>
<gene>
    <name evidence="8" type="ORF">AVDCRST_MAG61-842</name>
</gene>